<name>A0A1R3KY25_9ROSI</name>
<gene>
    <name evidence="1" type="ORF">COLO4_03527</name>
</gene>
<protein>
    <submittedName>
        <fullName evidence="1">Uncharacterized protein</fullName>
    </submittedName>
</protein>
<reference evidence="2" key="1">
    <citation type="submission" date="2013-09" db="EMBL/GenBank/DDBJ databases">
        <title>Corchorus olitorius genome sequencing.</title>
        <authorList>
            <person name="Alam M."/>
            <person name="Haque M.S."/>
            <person name="Islam M.S."/>
            <person name="Emdad E.M."/>
            <person name="Islam M.M."/>
            <person name="Ahmed B."/>
            <person name="Halim A."/>
            <person name="Hossen Q.M.M."/>
            <person name="Hossain M.Z."/>
            <person name="Ahmed R."/>
            <person name="Khan M.M."/>
            <person name="Islam R."/>
            <person name="Rashid M.M."/>
            <person name="Khan S.A."/>
            <person name="Rahman M.S."/>
            <person name="Alam M."/>
            <person name="Yahiya A.S."/>
            <person name="Khan M.S."/>
            <person name="Azam M.S."/>
            <person name="Haque T."/>
            <person name="Lashkar M.Z.H."/>
            <person name="Akhand A.I."/>
            <person name="Morshed G."/>
            <person name="Roy S."/>
            <person name="Uddin K.S."/>
            <person name="Rabeya T."/>
            <person name="Hossain A.S."/>
            <person name="Chowdhury A."/>
            <person name="Snigdha A.R."/>
            <person name="Mortoza M.S."/>
            <person name="Matin S.A."/>
            <person name="Hoque S.M.E."/>
            <person name="Islam M.K."/>
            <person name="Roy D.K."/>
            <person name="Haider R."/>
            <person name="Moosa M.M."/>
            <person name="Elias S.M."/>
            <person name="Hasan A.M."/>
            <person name="Jahan S."/>
            <person name="Shafiuddin M."/>
            <person name="Mahmood N."/>
            <person name="Shommy N.S."/>
        </authorList>
    </citation>
    <scope>NUCLEOTIDE SEQUENCE [LARGE SCALE GENOMIC DNA]</scope>
    <source>
        <strain evidence="2">cv. O-4</strain>
    </source>
</reference>
<dbReference type="Proteomes" id="UP000187203">
    <property type="component" value="Unassembled WGS sequence"/>
</dbReference>
<dbReference type="EMBL" id="AWUE01009986">
    <property type="protein sequence ID" value="OMP12013.1"/>
    <property type="molecule type" value="Genomic_DNA"/>
</dbReference>
<organism evidence="1 2">
    <name type="scientific">Corchorus olitorius</name>
    <dbReference type="NCBI Taxonomy" id="93759"/>
    <lineage>
        <taxon>Eukaryota</taxon>
        <taxon>Viridiplantae</taxon>
        <taxon>Streptophyta</taxon>
        <taxon>Embryophyta</taxon>
        <taxon>Tracheophyta</taxon>
        <taxon>Spermatophyta</taxon>
        <taxon>Magnoliopsida</taxon>
        <taxon>eudicotyledons</taxon>
        <taxon>Gunneridae</taxon>
        <taxon>Pentapetalae</taxon>
        <taxon>rosids</taxon>
        <taxon>malvids</taxon>
        <taxon>Malvales</taxon>
        <taxon>Malvaceae</taxon>
        <taxon>Grewioideae</taxon>
        <taxon>Apeibeae</taxon>
        <taxon>Corchorus</taxon>
    </lineage>
</organism>
<comment type="caution">
    <text evidence="1">The sequence shown here is derived from an EMBL/GenBank/DDBJ whole genome shotgun (WGS) entry which is preliminary data.</text>
</comment>
<proteinExistence type="predicted"/>
<dbReference type="AlphaFoldDB" id="A0A1R3KY25"/>
<sequence>MCVLRMGWGNFLTQWFMRRLESLRVRIRFFRERK</sequence>
<keyword evidence="2" id="KW-1185">Reference proteome</keyword>
<evidence type="ECO:0000313" key="1">
    <source>
        <dbReference type="EMBL" id="OMP12013.1"/>
    </source>
</evidence>
<evidence type="ECO:0000313" key="2">
    <source>
        <dbReference type="Proteomes" id="UP000187203"/>
    </source>
</evidence>
<accession>A0A1R3KY25</accession>